<organism evidence="1 2">
    <name type="scientific">Synaphobranchus kaupii</name>
    <name type="common">Kaup's arrowtooth eel</name>
    <dbReference type="NCBI Taxonomy" id="118154"/>
    <lineage>
        <taxon>Eukaryota</taxon>
        <taxon>Metazoa</taxon>
        <taxon>Chordata</taxon>
        <taxon>Craniata</taxon>
        <taxon>Vertebrata</taxon>
        <taxon>Euteleostomi</taxon>
        <taxon>Actinopterygii</taxon>
        <taxon>Neopterygii</taxon>
        <taxon>Teleostei</taxon>
        <taxon>Anguilliformes</taxon>
        <taxon>Synaphobranchidae</taxon>
        <taxon>Synaphobranchus</taxon>
    </lineage>
</organism>
<dbReference type="Proteomes" id="UP001152622">
    <property type="component" value="Chromosome 5"/>
</dbReference>
<name>A0A9Q1IYC0_SYNKA</name>
<sequence length="84" mass="9396">MSPRKRDRAPLADPWEAESLGTCEDGLCSLSRCICAEELFRFTTGSACANLNFLWERASICAITASLLLTRRCWKAITNPSREL</sequence>
<evidence type="ECO:0000313" key="1">
    <source>
        <dbReference type="EMBL" id="KAJ8359041.1"/>
    </source>
</evidence>
<dbReference type="EMBL" id="JAINUF010000005">
    <property type="protein sequence ID" value="KAJ8359041.1"/>
    <property type="molecule type" value="Genomic_DNA"/>
</dbReference>
<reference evidence="1" key="1">
    <citation type="journal article" date="2023" name="Science">
        <title>Genome structures resolve the early diversification of teleost fishes.</title>
        <authorList>
            <person name="Parey E."/>
            <person name="Louis A."/>
            <person name="Montfort J."/>
            <person name="Bouchez O."/>
            <person name="Roques C."/>
            <person name="Iampietro C."/>
            <person name="Lluch J."/>
            <person name="Castinel A."/>
            <person name="Donnadieu C."/>
            <person name="Desvignes T."/>
            <person name="Floi Bucao C."/>
            <person name="Jouanno E."/>
            <person name="Wen M."/>
            <person name="Mejri S."/>
            <person name="Dirks R."/>
            <person name="Jansen H."/>
            <person name="Henkel C."/>
            <person name="Chen W.J."/>
            <person name="Zahm M."/>
            <person name="Cabau C."/>
            <person name="Klopp C."/>
            <person name="Thompson A.W."/>
            <person name="Robinson-Rechavi M."/>
            <person name="Braasch I."/>
            <person name="Lecointre G."/>
            <person name="Bobe J."/>
            <person name="Postlethwait J.H."/>
            <person name="Berthelot C."/>
            <person name="Roest Crollius H."/>
            <person name="Guiguen Y."/>
        </authorList>
    </citation>
    <scope>NUCLEOTIDE SEQUENCE</scope>
    <source>
        <strain evidence="1">WJC10195</strain>
    </source>
</reference>
<dbReference type="AlphaFoldDB" id="A0A9Q1IYC0"/>
<proteinExistence type="predicted"/>
<accession>A0A9Q1IYC0</accession>
<comment type="caution">
    <text evidence="1">The sequence shown here is derived from an EMBL/GenBank/DDBJ whole genome shotgun (WGS) entry which is preliminary data.</text>
</comment>
<protein>
    <submittedName>
        <fullName evidence="1">Uncharacterized protein</fullName>
    </submittedName>
</protein>
<evidence type="ECO:0000313" key="2">
    <source>
        <dbReference type="Proteomes" id="UP001152622"/>
    </source>
</evidence>
<keyword evidence="2" id="KW-1185">Reference proteome</keyword>
<gene>
    <name evidence="1" type="ORF">SKAU_G00155660</name>
</gene>